<keyword evidence="1" id="KW-0812">Transmembrane</keyword>
<dbReference type="AlphaFoldDB" id="A0A378JX44"/>
<evidence type="ECO:0008006" key="4">
    <source>
        <dbReference type="Google" id="ProtNLM"/>
    </source>
</evidence>
<name>A0A378JX44_9GAMM</name>
<sequence length="227" mass="25714">MPGFFSAKAAQSLTEWSNFYIDWSRVGELLRQGTHRYTRQELIQRGIILISIGAGGYTGYNYNNQNSSLMSGLYSMSGCFVGFVVSHLVVIAPLIYKRYQLSQECADKQKIILDSLQELKSHSPNQEIANNLIGLIATHVQTIMTMNLSTESRANASLTWGRRRSLLTNLATKLNDDIDILNNNSDFIEEMQQFWSKDTNALVEELKTYSLRENANIENFTATPTLR</sequence>
<feature type="transmembrane region" description="Helical" evidence="1">
    <location>
        <begin position="42"/>
        <end position="60"/>
    </location>
</feature>
<organism evidence="2 3">
    <name type="scientific">Legionella busanensis</name>
    <dbReference type="NCBI Taxonomy" id="190655"/>
    <lineage>
        <taxon>Bacteria</taxon>
        <taxon>Pseudomonadati</taxon>
        <taxon>Pseudomonadota</taxon>
        <taxon>Gammaproteobacteria</taxon>
        <taxon>Legionellales</taxon>
        <taxon>Legionellaceae</taxon>
        <taxon>Legionella</taxon>
    </lineage>
</organism>
<evidence type="ECO:0000313" key="3">
    <source>
        <dbReference type="Proteomes" id="UP000254794"/>
    </source>
</evidence>
<dbReference type="RefSeq" id="WP_115332317.1">
    <property type="nucleotide sequence ID" value="NZ_CAAAHP010000003.1"/>
</dbReference>
<keyword evidence="1" id="KW-1133">Transmembrane helix</keyword>
<dbReference type="EMBL" id="UGOD01000001">
    <property type="protein sequence ID" value="STX52792.1"/>
    <property type="molecule type" value="Genomic_DNA"/>
</dbReference>
<keyword evidence="3" id="KW-1185">Reference proteome</keyword>
<feature type="transmembrane region" description="Helical" evidence="1">
    <location>
        <begin position="72"/>
        <end position="96"/>
    </location>
</feature>
<dbReference type="OrthoDB" id="5638875at2"/>
<dbReference type="Proteomes" id="UP000254794">
    <property type="component" value="Unassembled WGS sequence"/>
</dbReference>
<gene>
    <name evidence="2" type="ORF">NCTC13316_02917</name>
</gene>
<accession>A0A378JX44</accession>
<evidence type="ECO:0000256" key="1">
    <source>
        <dbReference type="SAM" id="Phobius"/>
    </source>
</evidence>
<evidence type="ECO:0000313" key="2">
    <source>
        <dbReference type="EMBL" id="STX52792.1"/>
    </source>
</evidence>
<proteinExistence type="predicted"/>
<keyword evidence="1" id="KW-0472">Membrane</keyword>
<protein>
    <recommendedName>
        <fullName evidence="4">Transmembrane protein</fullName>
    </recommendedName>
</protein>
<reference evidence="2 3" key="1">
    <citation type="submission" date="2018-06" db="EMBL/GenBank/DDBJ databases">
        <authorList>
            <consortium name="Pathogen Informatics"/>
            <person name="Doyle S."/>
        </authorList>
    </citation>
    <scope>NUCLEOTIDE SEQUENCE [LARGE SCALE GENOMIC DNA]</scope>
    <source>
        <strain evidence="2 3">NCTC13316</strain>
    </source>
</reference>